<comment type="caution">
    <text evidence="8">The sequence shown here is derived from an EMBL/GenBank/DDBJ whole genome shotgun (WGS) entry which is preliminary data.</text>
</comment>
<evidence type="ECO:0000256" key="7">
    <source>
        <dbReference type="SAM" id="Phobius"/>
    </source>
</evidence>
<protein>
    <recommendedName>
        <fullName evidence="2">Transmembrane protein 107</fullName>
    </recommendedName>
</protein>
<evidence type="ECO:0000313" key="9">
    <source>
        <dbReference type="Proteomes" id="UP001487740"/>
    </source>
</evidence>
<evidence type="ECO:0000256" key="2">
    <source>
        <dbReference type="ARBA" id="ARBA00015652"/>
    </source>
</evidence>
<keyword evidence="3 7" id="KW-0812">Transmembrane</keyword>
<organism evidence="8 9">
    <name type="scientific">Scylla paramamosain</name>
    <name type="common">Mud crab</name>
    <dbReference type="NCBI Taxonomy" id="85552"/>
    <lineage>
        <taxon>Eukaryota</taxon>
        <taxon>Metazoa</taxon>
        <taxon>Ecdysozoa</taxon>
        <taxon>Arthropoda</taxon>
        <taxon>Crustacea</taxon>
        <taxon>Multicrustacea</taxon>
        <taxon>Malacostraca</taxon>
        <taxon>Eumalacostraca</taxon>
        <taxon>Eucarida</taxon>
        <taxon>Decapoda</taxon>
        <taxon>Pleocyemata</taxon>
        <taxon>Brachyura</taxon>
        <taxon>Eubrachyura</taxon>
        <taxon>Portunoidea</taxon>
        <taxon>Portunidae</taxon>
        <taxon>Portuninae</taxon>
        <taxon>Scylla</taxon>
    </lineage>
</organism>
<dbReference type="GO" id="GO:0016020">
    <property type="term" value="C:membrane"/>
    <property type="evidence" value="ECO:0007669"/>
    <property type="project" value="UniProtKB-SubCell"/>
</dbReference>
<sequence length="276" mass="30273">MRVTGLIPARFLTLTSHLVLLVTILMAREENVLACLPVEYTSSEYSKRDGEFLGGLVAGIALTALELIGFISGVSMFASLPSIISITCHSGASISLAYLVLDTWDCRLYWWVFGLTSVLPALVEVGVMINVLMLKKNRRSCVQDLPRFCLLAQTWRFVQSGRAIVQRRHFTSQVSEVQRLTNHQGKVERTRMDEEAGHGLSFSPPPLPLIPLSPPLLSLSRQLAGGREKGRGGGDAKRRAKGLSVSQGYPLVLGPLNFKNRCGRRCDPGPGTSTQR</sequence>
<proteinExistence type="predicted"/>
<dbReference type="EMBL" id="JARAKH010000019">
    <property type="protein sequence ID" value="KAK8394138.1"/>
    <property type="molecule type" value="Genomic_DNA"/>
</dbReference>
<accession>A0AAW0U243</accession>
<feature type="transmembrane region" description="Helical" evidence="7">
    <location>
        <begin position="107"/>
        <end position="129"/>
    </location>
</feature>
<dbReference type="Pfam" id="PF14995">
    <property type="entry name" value="TMEM107"/>
    <property type="match status" value="1"/>
</dbReference>
<reference evidence="8 9" key="1">
    <citation type="submission" date="2023-03" db="EMBL/GenBank/DDBJ databases">
        <title>High-quality genome of Scylla paramamosain provides insights in environmental adaptation.</title>
        <authorList>
            <person name="Zhang L."/>
        </authorList>
    </citation>
    <scope>NUCLEOTIDE SEQUENCE [LARGE SCALE GENOMIC DNA]</scope>
    <source>
        <strain evidence="8">LZ_2023a</strain>
        <tissue evidence="8">Muscle</tissue>
    </source>
</reference>
<evidence type="ECO:0000256" key="5">
    <source>
        <dbReference type="ARBA" id="ARBA00022989"/>
    </source>
</evidence>
<comment type="subcellular location">
    <subcellularLocation>
        <location evidence="1">Membrane</location>
        <topology evidence="1">Multi-pass membrane protein</topology>
    </subcellularLocation>
</comment>
<evidence type="ECO:0000256" key="3">
    <source>
        <dbReference type="ARBA" id="ARBA00022692"/>
    </source>
</evidence>
<evidence type="ECO:0000256" key="4">
    <source>
        <dbReference type="ARBA" id="ARBA00022794"/>
    </source>
</evidence>
<keyword evidence="6 7" id="KW-0472">Membrane</keyword>
<feature type="transmembrane region" description="Helical" evidence="7">
    <location>
        <begin position="83"/>
        <end position="101"/>
    </location>
</feature>
<dbReference type="GO" id="GO:1905515">
    <property type="term" value="P:non-motile cilium assembly"/>
    <property type="evidence" value="ECO:0007669"/>
    <property type="project" value="TreeGrafter"/>
</dbReference>
<dbReference type="GO" id="GO:0036038">
    <property type="term" value="C:MKS complex"/>
    <property type="evidence" value="ECO:0007669"/>
    <property type="project" value="TreeGrafter"/>
</dbReference>
<dbReference type="PANTHER" id="PTHR34341:SF1">
    <property type="entry name" value="TRANSMEMBRANE PROTEIN 107"/>
    <property type="match status" value="1"/>
</dbReference>
<evidence type="ECO:0000256" key="1">
    <source>
        <dbReference type="ARBA" id="ARBA00004141"/>
    </source>
</evidence>
<keyword evidence="4" id="KW-0970">Cilium biogenesis/degradation</keyword>
<keyword evidence="9" id="KW-1185">Reference proteome</keyword>
<dbReference type="InterPro" id="IPR029248">
    <property type="entry name" value="TMEM107"/>
</dbReference>
<dbReference type="GO" id="GO:1904491">
    <property type="term" value="P:protein localization to ciliary transition zone"/>
    <property type="evidence" value="ECO:0007669"/>
    <property type="project" value="TreeGrafter"/>
</dbReference>
<name>A0AAW0U243_SCYPA</name>
<dbReference type="Proteomes" id="UP001487740">
    <property type="component" value="Unassembled WGS sequence"/>
</dbReference>
<evidence type="ECO:0000313" key="8">
    <source>
        <dbReference type="EMBL" id="KAK8394138.1"/>
    </source>
</evidence>
<gene>
    <name evidence="8" type="ORF">O3P69_006376</name>
</gene>
<evidence type="ECO:0000256" key="6">
    <source>
        <dbReference type="ARBA" id="ARBA00023136"/>
    </source>
</evidence>
<feature type="transmembrane region" description="Helical" evidence="7">
    <location>
        <begin position="51"/>
        <end position="71"/>
    </location>
</feature>
<keyword evidence="5 7" id="KW-1133">Transmembrane helix</keyword>
<dbReference type="PANTHER" id="PTHR34341">
    <property type="entry name" value="TRANSMEMBRANE PROTEIN 107"/>
    <property type="match status" value="1"/>
</dbReference>
<dbReference type="AlphaFoldDB" id="A0AAW0U243"/>